<organism evidence="1">
    <name type="scientific">Oryctolagus cuniculus</name>
    <name type="common">Rabbit</name>
    <dbReference type="NCBI Taxonomy" id="9986"/>
    <lineage>
        <taxon>Eukaryota</taxon>
        <taxon>Metazoa</taxon>
        <taxon>Chordata</taxon>
        <taxon>Craniata</taxon>
        <taxon>Vertebrata</taxon>
        <taxon>Euteleostomi</taxon>
        <taxon>Mammalia</taxon>
        <taxon>Eutheria</taxon>
        <taxon>Euarchontoglires</taxon>
        <taxon>Glires</taxon>
        <taxon>Lagomorpha</taxon>
        <taxon>Leporidae</taxon>
        <taxon>Oryctolagus</taxon>
    </lineage>
</organism>
<accession>Q7M2K4</accession>
<evidence type="ECO:0000313" key="1">
    <source>
        <dbReference type="PIR" id="S43045"/>
    </source>
</evidence>
<reference evidence="1" key="1">
    <citation type="journal article" date="1989" name="J. Biol. Chem.">
        <title>Biosynthetic incorporation of [3H]ethanolamine into protein synthesis elongation factor 1 alpha reveals a new post-translational protein modification.</title>
        <authorList>
            <person name="Rosenberry T.L."/>
            <person name="Krall J.A."/>
            <person name="Dever T.E."/>
            <person name="Haas R."/>
            <person name="Louvard D."/>
            <person name="Merrick W.C."/>
        </authorList>
    </citation>
    <scope>PROTEIN SEQUENCE</scope>
</reference>
<protein>
    <submittedName>
        <fullName evidence="1">Translation elongation factor EF-1 alpha</fullName>
    </submittedName>
</protein>
<proteinExistence type="evidence at protein level"/>
<keyword id="KW-0903">Direct protein sequencing</keyword>
<sequence length="19" mass="1961">ALSALPGDNVGFNVKFALK</sequence>
<dbReference type="PIR" id="S43045">
    <property type="entry name" value="S43045"/>
</dbReference>
<name>Q7M2K4_RABIT</name>
<dbReference type="AlphaFoldDB" id="Q7M2K4"/>